<evidence type="ECO:0000256" key="1">
    <source>
        <dbReference type="SAM" id="MobiDB-lite"/>
    </source>
</evidence>
<feature type="compositionally biased region" description="Basic and acidic residues" evidence="1">
    <location>
        <begin position="145"/>
        <end position="157"/>
    </location>
</feature>
<dbReference type="Proteomes" id="UP000028837">
    <property type="component" value="Unassembled WGS sequence"/>
</dbReference>
<dbReference type="AlphaFoldDB" id="A0A086K3Y3"/>
<feature type="region of interest" description="Disordered" evidence="1">
    <location>
        <begin position="1"/>
        <end position="69"/>
    </location>
</feature>
<protein>
    <submittedName>
        <fullName evidence="2">Uncharacterized protein</fullName>
    </submittedName>
</protein>
<comment type="caution">
    <text evidence="2">The sequence shown here is derived from an EMBL/GenBank/DDBJ whole genome shotgun (WGS) entry which is preliminary data.</text>
</comment>
<feature type="compositionally biased region" description="Basic and acidic residues" evidence="1">
    <location>
        <begin position="35"/>
        <end position="45"/>
    </location>
</feature>
<reference evidence="2 3" key="1">
    <citation type="submission" date="2014-02" db="EMBL/GenBank/DDBJ databases">
        <authorList>
            <person name="Sibley D."/>
            <person name="Venepally P."/>
            <person name="Karamycheva S."/>
            <person name="Hadjithomas M."/>
            <person name="Khan A."/>
            <person name="Brunk B."/>
            <person name="Roos D."/>
            <person name="Caler E."/>
            <person name="Lorenzi H."/>
        </authorList>
    </citation>
    <scope>NUCLEOTIDE SEQUENCE [LARGE SCALE GENOMIC DNA]</scope>
    <source>
        <strain evidence="2 3">GAB2-2007-GAL-DOM2</strain>
    </source>
</reference>
<accession>A0A086K3Y3</accession>
<gene>
    <name evidence="2" type="ORF">TGDOM2_268178</name>
</gene>
<dbReference type="EMBL" id="AHZU02000876">
    <property type="protein sequence ID" value="KFG39101.1"/>
    <property type="molecule type" value="Genomic_DNA"/>
</dbReference>
<sequence>MQLKQTPTMQMVTRYRTQTPPARRGMRPATGARQSAERKAKETGNRKARTAADRNAQAAAVPTETATRNEVYRHSTDIVVASHAGSAAKLERSLEKNSLKGTSAVASKNFSLQKRKRLGEVWGRSSETQASPDFADEAEASTRSGESKEERLERKGELLQLKSATPAPRERPRRRNPRGFTAKNRNTLARE</sequence>
<evidence type="ECO:0000313" key="3">
    <source>
        <dbReference type="Proteomes" id="UP000028837"/>
    </source>
</evidence>
<name>A0A086K3Y3_TOXGO</name>
<dbReference type="VEuPathDB" id="ToxoDB:TGDOM2_268178"/>
<evidence type="ECO:0000313" key="2">
    <source>
        <dbReference type="EMBL" id="KFG39101.1"/>
    </source>
</evidence>
<feature type="compositionally biased region" description="Polar residues" evidence="1">
    <location>
        <begin position="1"/>
        <end position="20"/>
    </location>
</feature>
<organism evidence="2 3">
    <name type="scientific">Toxoplasma gondii GAB2-2007-GAL-DOM2</name>
    <dbReference type="NCBI Taxonomy" id="1130820"/>
    <lineage>
        <taxon>Eukaryota</taxon>
        <taxon>Sar</taxon>
        <taxon>Alveolata</taxon>
        <taxon>Apicomplexa</taxon>
        <taxon>Conoidasida</taxon>
        <taxon>Coccidia</taxon>
        <taxon>Eucoccidiorida</taxon>
        <taxon>Eimeriorina</taxon>
        <taxon>Sarcocystidae</taxon>
        <taxon>Toxoplasma</taxon>
    </lineage>
</organism>
<feature type="region of interest" description="Disordered" evidence="1">
    <location>
        <begin position="116"/>
        <end position="191"/>
    </location>
</feature>
<proteinExistence type="predicted"/>